<evidence type="ECO:0000259" key="10">
    <source>
        <dbReference type="Pfam" id="PF00060"/>
    </source>
</evidence>
<dbReference type="SUPFAM" id="SSF53850">
    <property type="entry name" value="Periplasmic binding protein-like II"/>
    <property type="match status" value="1"/>
</dbReference>
<feature type="domain" description="Ionotropic glutamate receptor C-terminal" evidence="10">
    <location>
        <begin position="1120"/>
        <end position="1403"/>
    </location>
</feature>
<evidence type="ECO:0000256" key="3">
    <source>
        <dbReference type="ARBA" id="ARBA00022475"/>
    </source>
</evidence>
<dbReference type="GO" id="GO:0005886">
    <property type="term" value="C:plasma membrane"/>
    <property type="evidence" value="ECO:0007669"/>
    <property type="project" value="UniProtKB-SubCell"/>
</dbReference>
<dbReference type="Proteomes" id="UP000639338">
    <property type="component" value="Unassembled WGS sequence"/>
</dbReference>
<gene>
    <name evidence="12" type="ORF">HCN44_010916</name>
</gene>
<dbReference type="InterPro" id="IPR018289">
    <property type="entry name" value="MULE_transposase_dom"/>
</dbReference>
<dbReference type="Gene3D" id="3.80.10.10">
    <property type="entry name" value="Ribonuclease Inhibitor"/>
    <property type="match status" value="1"/>
</dbReference>
<comment type="subcellular location">
    <subcellularLocation>
        <location evidence="1">Cell membrane</location>
        <topology evidence="1">Multi-pass membrane protein</topology>
    </subcellularLocation>
</comment>
<dbReference type="InterPro" id="IPR001320">
    <property type="entry name" value="Iontro_rcpt_C"/>
</dbReference>
<evidence type="ECO:0000256" key="4">
    <source>
        <dbReference type="ARBA" id="ARBA00022692"/>
    </source>
</evidence>
<evidence type="ECO:0000256" key="9">
    <source>
        <dbReference type="SAM" id="Phobius"/>
    </source>
</evidence>
<feature type="transmembrane region" description="Helical" evidence="9">
    <location>
        <begin position="1196"/>
        <end position="1217"/>
    </location>
</feature>
<keyword evidence="3" id="KW-1003">Cell membrane</keyword>
<evidence type="ECO:0008006" key="14">
    <source>
        <dbReference type="Google" id="ProtNLM"/>
    </source>
</evidence>
<keyword evidence="6 9" id="KW-0472">Membrane</keyword>
<evidence type="ECO:0000256" key="7">
    <source>
        <dbReference type="ARBA" id="ARBA00023170"/>
    </source>
</evidence>
<dbReference type="Gene3D" id="3.40.190.10">
    <property type="entry name" value="Periplasmic binding protein-like II"/>
    <property type="match status" value="1"/>
</dbReference>
<dbReference type="GO" id="GO:0050906">
    <property type="term" value="P:detection of stimulus involved in sensory perception"/>
    <property type="evidence" value="ECO:0007669"/>
    <property type="project" value="UniProtKB-ARBA"/>
</dbReference>
<accession>A0A835CYI0</accession>
<keyword evidence="8" id="KW-0325">Glycoprotein</keyword>
<dbReference type="InterPro" id="IPR052192">
    <property type="entry name" value="Insect_Ionotropic_Sensory_Rcpt"/>
</dbReference>
<name>A0A835CYI0_APHGI</name>
<proteinExistence type="inferred from homology"/>
<evidence type="ECO:0000313" key="12">
    <source>
        <dbReference type="EMBL" id="KAF7998508.1"/>
    </source>
</evidence>
<feature type="domain" description="MULE transposase" evidence="11">
    <location>
        <begin position="250"/>
        <end position="341"/>
    </location>
</feature>
<comment type="caution">
    <text evidence="12">The sequence shown here is derived from an EMBL/GenBank/DDBJ whole genome shotgun (WGS) entry which is preliminary data.</text>
</comment>
<feature type="transmembrane region" description="Helical" evidence="9">
    <location>
        <begin position="1395"/>
        <end position="1418"/>
    </location>
</feature>
<keyword evidence="4 9" id="KW-0812">Transmembrane</keyword>
<evidence type="ECO:0000313" key="13">
    <source>
        <dbReference type="Proteomes" id="UP000639338"/>
    </source>
</evidence>
<keyword evidence="13" id="KW-1185">Reference proteome</keyword>
<organism evidence="12 13">
    <name type="scientific">Aphidius gifuensis</name>
    <name type="common">Parasitoid wasp</name>
    <dbReference type="NCBI Taxonomy" id="684658"/>
    <lineage>
        <taxon>Eukaryota</taxon>
        <taxon>Metazoa</taxon>
        <taxon>Ecdysozoa</taxon>
        <taxon>Arthropoda</taxon>
        <taxon>Hexapoda</taxon>
        <taxon>Insecta</taxon>
        <taxon>Pterygota</taxon>
        <taxon>Neoptera</taxon>
        <taxon>Endopterygota</taxon>
        <taxon>Hymenoptera</taxon>
        <taxon>Apocrita</taxon>
        <taxon>Ichneumonoidea</taxon>
        <taxon>Braconidae</taxon>
        <taxon>Aphidiinae</taxon>
        <taxon>Aphidius</taxon>
    </lineage>
</organism>
<keyword evidence="5 9" id="KW-1133">Transmembrane helix</keyword>
<comment type="similarity">
    <text evidence="2">Belongs to the glutamate-gated ion channel (TC 1.A.10.1) family.</text>
</comment>
<dbReference type="OrthoDB" id="7684350at2759"/>
<dbReference type="GO" id="GO:0015276">
    <property type="term" value="F:ligand-gated monoatomic ion channel activity"/>
    <property type="evidence" value="ECO:0007669"/>
    <property type="project" value="InterPro"/>
</dbReference>
<dbReference type="Gene3D" id="1.10.287.70">
    <property type="match status" value="1"/>
</dbReference>
<keyword evidence="7" id="KW-0675">Receptor</keyword>
<evidence type="ECO:0000256" key="2">
    <source>
        <dbReference type="ARBA" id="ARBA00008685"/>
    </source>
</evidence>
<dbReference type="SUPFAM" id="SSF52058">
    <property type="entry name" value="L domain-like"/>
    <property type="match status" value="1"/>
</dbReference>
<evidence type="ECO:0000256" key="8">
    <source>
        <dbReference type="ARBA" id="ARBA00023180"/>
    </source>
</evidence>
<dbReference type="PANTHER" id="PTHR42643">
    <property type="entry name" value="IONOTROPIC RECEPTOR 20A-RELATED"/>
    <property type="match status" value="1"/>
</dbReference>
<evidence type="ECO:0000256" key="6">
    <source>
        <dbReference type="ARBA" id="ARBA00023136"/>
    </source>
</evidence>
<sequence length="1434" mass="164566">MVRIERVDDQEVDIVDKSISSIKPGAFNNLNITDGQLYLKPDGFVGLSKLESLKINSGIVSLEPEIFAGLESLRSLTLKINGVRQDFSKSLPKLVLYYECKERLKYNCKVRAIKTDDKLVVKGTHRHIKSNKDLKAVDFFKKTLKVSTMSSKDRKRLIYDKVASKNPIGASVYPYNRMRRNMNRWRAKSCPPNPADLQKFSQLLNSAEWNHLLQYHGGTLSVVSREIHEGCVTILADLVLLQKINFDRILVDATYKVCPVISGKKLQFLTIMIYIDGTYEPVTWALMDRKTEQAYVEVLQQFRAWTPHVTAREFYTDFETAIINAVHTTYPGVRVIRCFFHHLYKLKTKKAKEHLKKWQQGKNFYRKLQALPLIPAGDMIPAFNWLYVQRQWLNNVGPENLTVFCLKLRTTNPIESYHKTLQVRIGIHPSVWEFTDNLVRLVSVPYSEIEALDDVIPVREPQKKSYRIQEDILERAWHFYTEGYFDIPIFFSWANHYLRTFKNPLLVQSIEEVDVFLNAQVHNVDIQPEAGRFKIIQINDDKKLQILNHPVTDSNVDIFLFGVELVFSFNDFPSLVNANASMAVVIEKSFYERKILIKEIFIHSKDAYEKSVASFTNVVDKIAREKMNIMSTCQTAWNLFKRAKIEKLVHLAITDINCPRLPAKEGMSIPLVDPGEELPQIFYDLRVSGAFHWSKATFLHDDSIERETIGKIIQAFDDELPILARGLSTNSLFFFERGKSDTVTNQNIQNILVKFSTGMFLSNQFIVIVAHDTLSHVLQTARSLKMLNPSTQWLFIVPNMVEFPYGSRRFPIELLGEGENIAILYNETYKNYQNDIKYNENISIRALCFVQEMMGSLAIAIEKVSSIETHLYGQVTEEQFEATGFSKLDRSQILLEYLSDQFYNKTQDSSGSSCKVDCDMNWILQSGLTWGNTIGSSIDTQPHKLIVTGIWTPDRGFVSMDHMFPHIYYGFRRKSLPIATYNNSPWHYQKLSPNLKEKNVNDLRGKWDGLIFDVINELSNKLNFTFKTVSGGNEPQMISTKNDSLLKCSMSAAEKVPSDVIELVRTKSVFIGACAITSVLYEKEKNVNFTNAISTQTYGLLTGIPQPQSRALLFTSPYSTQAWICIVISIIVVGPVLWAVHFYSPRRLRSVDDENSKNPGSASDYMWYIYGALLQQGELKETISNSFNTLVKLISLTWYFFVVVATYSGSLVAFLTFPKMEPVVKTIDDLLERREELTWSIPKDSLLDDYIKNSNQVNGIDYKNLLPEYDAHGQKHDTVSYLLSINKIKKGKHVVIDWLSSLRISIKNNYRSSGHCDFSLGTDVLLLQEPIFMLVPAGSPYLDIINIQLQRMLEAGLTNKWINDRMPTKDQCWLNAKNSNSAAANRKVNLQDMQGIFFVLFFGYITAVLFLCFEHYIYSRKIAKERLLILPFVL</sequence>
<protein>
    <recommendedName>
        <fullName evidence="14">Ionotropic receptor</fullName>
    </recommendedName>
</protein>
<dbReference type="Pfam" id="PF10551">
    <property type="entry name" value="MULE"/>
    <property type="match status" value="1"/>
</dbReference>
<feature type="transmembrane region" description="Helical" evidence="9">
    <location>
        <begin position="1120"/>
        <end position="1140"/>
    </location>
</feature>
<dbReference type="Pfam" id="PF00060">
    <property type="entry name" value="Lig_chan"/>
    <property type="match status" value="1"/>
</dbReference>
<evidence type="ECO:0000259" key="11">
    <source>
        <dbReference type="Pfam" id="PF10551"/>
    </source>
</evidence>
<dbReference type="PANTHER" id="PTHR42643:SF24">
    <property type="entry name" value="IONOTROPIC RECEPTOR 60A"/>
    <property type="match status" value="1"/>
</dbReference>
<evidence type="ECO:0000256" key="5">
    <source>
        <dbReference type="ARBA" id="ARBA00022989"/>
    </source>
</evidence>
<reference evidence="12 13" key="1">
    <citation type="submission" date="2020-08" db="EMBL/GenBank/DDBJ databases">
        <title>Aphidius gifuensis genome sequencing and assembly.</title>
        <authorList>
            <person name="Du Z."/>
        </authorList>
    </citation>
    <scope>NUCLEOTIDE SEQUENCE [LARGE SCALE GENOMIC DNA]</scope>
    <source>
        <strain evidence="12">YNYX2018</strain>
        <tissue evidence="12">Adults</tissue>
    </source>
</reference>
<dbReference type="InterPro" id="IPR032675">
    <property type="entry name" value="LRR_dom_sf"/>
</dbReference>
<dbReference type="EMBL" id="JACMRX010000001">
    <property type="protein sequence ID" value="KAF7998508.1"/>
    <property type="molecule type" value="Genomic_DNA"/>
</dbReference>
<evidence type="ECO:0000256" key="1">
    <source>
        <dbReference type="ARBA" id="ARBA00004651"/>
    </source>
</evidence>